<name>C9Z3D7_STRSW</name>
<keyword evidence="4" id="KW-1185">Reference proteome</keyword>
<protein>
    <submittedName>
        <fullName evidence="3">Putative integral membrane protein</fullName>
    </submittedName>
</protein>
<proteinExistence type="predicted"/>
<feature type="transmembrane region" description="Helical" evidence="2">
    <location>
        <begin position="298"/>
        <end position="318"/>
    </location>
</feature>
<feature type="region of interest" description="Disordered" evidence="1">
    <location>
        <begin position="53"/>
        <end position="96"/>
    </location>
</feature>
<organism evidence="3 4">
    <name type="scientific">Streptomyces scabiei (strain 87.22)</name>
    <dbReference type="NCBI Taxonomy" id="680198"/>
    <lineage>
        <taxon>Bacteria</taxon>
        <taxon>Bacillati</taxon>
        <taxon>Actinomycetota</taxon>
        <taxon>Actinomycetes</taxon>
        <taxon>Kitasatosporales</taxon>
        <taxon>Streptomycetaceae</taxon>
        <taxon>Streptomyces</taxon>
    </lineage>
</organism>
<dbReference type="STRING" id="680198.SCAB_10191"/>
<keyword evidence="2" id="KW-0812">Transmembrane</keyword>
<dbReference type="KEGG" id="scb:SCAB_10191"/>
<dbReference type="HOGENOM" id="CLU_579904_0_0_11"/>
<feature type="transmembrane region" description="Helical" evidence="2">
    <location>
        <begin position="265"/>
        <end position="286"/>
    </location>
</feature>
<dbReference type="EMBL" id="FN554889">
    <property type="protein sequence ID" value="CBG68194.1"/>
    <property type="molecule type" value="Genomic_DNA"/>
</dbReference>
<feature type="transmembrane region" description="Helical" evidence="2">
    <location>
        <begin position="330"/>
        <end position="347"/>
    </location>
</feature>
<evidence type="ECO:0000313" key="4">
    <source>
        <dbReference type="Proteomes" id="UP000001444"/>
    </source>
</evidence>
<evidence type="ECO:0000256" key="2">
    <source>
        <dbReference type="SAM" id="Phobius"/>
    </source>
</evidence>
<evidence type="ECO:0000256" key="1">
    <source>
        <dbReference type="SAM" id="MobiDB-lite"/>
    </source>
</evidence>
<dbReference type="Proteomes" id="UP000001444">
    <property type="component" value="Chromosome"/>
</dbReference>
<feature type="transmembrane region" description="Helical" evidence="2">
    <location>
        <begin position="407"/>
        <end position="426"/>
    </location>
</feature>
<feature type="transmembrane region" description="Helical" evidence="2">
    <location>
        <begin position="432"/>
        <end position="450"/>
    </location>
</feature>
<evidence type="ECO:0000313" key="3">
    <source>
        <dbReference type="EMBL" id="CBG68194.1"/>
    </source>
</evidence>
<keyword evidence="2" id="KW-0472">Membrane</keyword>
<feature type="transmembrane region" description="Helical" evidence="2">
    <location>
        <begin position="383"/>
        <end position="400"/>
    </location>
</feature>
<accession>C9Z3D7</accession>
<keyword evidence="2" id="KW-1133">Transmembrane helix</keyword>
<dbReference type="AlphaFoldDB" id="C9Z3D7"/>
<dbReference type="eggNOG" id="ENOG5032VEG">
    <property type="taxonomic scope" value="Bacteria"/>
</dbReference>
<reference evidence="3 4" key="1">
    <citation type="journal article" date="2010" name="Mol. Plant Microbe Interact.">
        <title>Streptomyces scabies 87-22 contains a coronafacic acid-like biosynthetic cluster that contributes to plant-microbe interactions.</title>
        <authorList>
            <person name="Bignell D.R."/>
            <person name="Seipke R.F."/>
            <person name="Huguet-Tapia J.C."/>
            <person name="Chambers A.H."/>
            <person name="Parry R.J."/>
            <person name="Loria R."/>
        </authorList>
    </citation>
    <scope>NUCLEOTIDE SEQUENCE [LARGE SCALE GENOMIC DNA]</scope>
    <source>
        <strain evidence="3 4">87.22</strain>
    </source>
</reference>
<sequence>MWFVKSRRVAGMSSKRSMTWRYSYRVVSRRAMPRCQPSTRASENVHAVAVAQAASSRRRQGRRAATVGPYRHDDRRDGQRCRGAGADVGKPVGVQGRPADVEDVLRPLDGDTDQRGRHNEQCGGGDRVQVAAEITVHRGTSGRTAAAGPGTDADVSISSWFTDGVVPPARVALLVRSPGGSAAARESTASVSAARRWKARVPRIRWPLRRCSSWPRGNPPAVGGRRPEEGGDPRRAVLRVSYAFPPDGVAGRGASYGDRMRSLRVLRTTALVTAAPLTLAVAGLLHPRHLTTATAGHWAGLHIALLPVFPLLALGLIVPLWGRPGRDAEGALTVLAWSGCLVYAAYYSGLDAVAGISAGTVVDHGIRGAAGRLFAVGGELGRTGVYALAVACLATCAVLWRRHGARILPGSVVLLAACWFFVDSHIFWPRGVFTMLGFAVAFTLLTVATYRSPKDTARTEVLRAAERLTNR</sequence>
<gene>
    <name evidence="3" type="ordered locus">SCAB_10191</name>
</gene>
<feature type="compositionally biased region" description="Basic and acidic residues" evidence="1">
    <location>
        <begin position="70"/>
        <end position="80"/>
    </location>
</feature>